<accession>A0ABP0M335</accession>
<gene>
    <name evidence="1" type="ORF">SCF082_LOCUS25902</name>
</gene>
<name>A0ABP0M335_9DINO</name>
<keyword evidence="1" id="KW-0808">Transferase</keyword>
<comment type="caution">
    <text evidence="1">The sequence shown here is derived from an EMBL/GenBank/DDBJ whole genome shotgun (WGS) entry which is preliminary data.</text>
</comment>
<proteinExistence type="predicted"/>
<reference evidence="1 2" key="1">
    <citation type="submission" date="2024-02" db="EMBL/GenBank/DDBJ databases">
        <authorList>
            <person name="Chen Y."/>
            <person name="Shah S."/>
            <person name="Dougan E. K."/>
            <person name="Thang M."/>
            <person name="Chan C."/>
        </authorList>
    </citation>
    <scope>NUCLEOTIDE SEQUENCE [LARGE SCALE GENOMIC DNA]</scope>
</reference>
<evidence type="ECO:0000313" key="2">
    <source>
        <dbReference type="Proteomes" id="UP001642464"/>
    </source>
</evidence>
<keyword evidence="1" id="KW-0418">Kinase</keyword>
<sequence length="297" mass="33603">MSADVFRTVDGAEEWRQGLPQRAVTDNMLRWQKHYKMPCGALCCFSPDCACIRCSNCSMSLTTVPPKRRFQCMECEVLPPESTFDSRPEYCECCFSSCDVLHWHRRFLLVDQDGEHVAVERLCGIADLSYISLKDFPTRDGLEKEEACGICCMEFTSEDPATCGVGCNFGHGEGVADAHRGVLDSGAFYHAECRMSWMKSQKTDKYCGSQLPVSCKVCLFQEDCRAWQKDFQRGMAAINAGEAGCYQDLLLFLTQEFQIDVTGFPEDLCKEELQSYFRSALKQLHPQPWLQSLIDGL</sequence>
<protein>
    <submittedName>
        <fullName evidence="1">Mitogen-activated protein kinase kinase 5</fullName>
    </submittedName>
</protein>
<keyword evidence="2" id="KW-1185">Reference proteome</keyword>
<dbReference type="Proteomes" id="UP001642464">
    <property type="component" value="Unassembled WGS sequence"/>
</dbReference>
<dbReference type="GO" id="GO:0016301">
    <property type="term" value="F:kinase activity"/>
    <property type="evidence" value="ECO:0007669"/>
    <property type="project" value="UniProtKB-KW"/>
</dbReference>
<dbReference type="EMBL" id="CAXAMM010019513">
    <property type="protein sequence ID" value="CAK9045899.1"/>
    <property type="molecule type" value="Genomic_DNA"/>
</dbReference>
<organism evidence="1 2">
    <name type="scientific">Durusdinium trenchii</name>
    <dbReference type="NCBI Taxonomy" id="1381693"/>
    <lineage>
        <taxon>Eukaryota</taxon>
        <taxon>Sar</taxon>
        <taxon>Alveolata</taxon>
        <taxon>Dinophyceae</taxon>
        <taxon>Suessiales</taxon>
        <taxon>Symbiodiniaceae</taxon>
        <taxon>Durusdinium</taxon>
    </lineage>
</organism>
<evidence type="ECO:0000313" key="1">
    <source>
        <dbReference type="EMBL" id="CAK9045899.1"/>
    </source>
</evidence>